<keyword evidence="8" id="KW-1185">Reference proteome</keyword>
<evidence type="ECO:0000256" key="2">
    <source>
        <dbReference type="ARBA" id="ARBA00022692"/>
    </source>
</evidence>
<dbReference type="EMBL" id="MCFE01000058">
    <property type="protein sequence ID" value="ORY02317.1"/>
    <property type="molecule type" value="Genomic_DNA"/>
</dbReference>
<dbReference type="GO" id="GO:0015020">
    <property type="term" value="F:glucuronosyltransferase activity"/>
    <property type="evidence" value="ECO:0007669"/>
    <property type="project" value="TreeGrafter"/>
</dbReference>
<dbReference type="PANTHER" id="PTHR12270">
    <property type="entry name" value="GLYCOSYLTRANSFERASE-RELATED"/>
    <property type="match status" value="1"/>
</dbReference>
<proteinExistence type="predicted"/>
<evidence type="ECO:0000256" key="4">
    <source>
        <dbReference type="ARBA" id="ARBA00022989"/>
    </source>
</evidence>
<name>A0A1Y1YXB9_9FUNG</name>
<dbReference type="GO" id="GO:0042285">
    <property type="term" value="F:xylosyltransferase activity"/>
    <property type="evidence" value="ECO:0007669"/>
    <property type="project" value="TreeGrafter"/>
</dbReference>
<evidence type="ECO:0000256" key="6">
    <source>
        <dbReference type="ARBA" id="ARBA00023180"/>
    </source>
</evidence>
<gene>
    <name evidence="7" type="ORF">K493DRAFT_323323</name>
</gene>
<evidence type="ECO:0000256" key="5">
    <source>
        <dbReference type="ARBA" id="ARBA00023136"/>
    </source>
</evidence>
<accession>A0A1Y1YXB9</accession>
<dbReference type="Proteomes" id="UP000193498">
    <property type="component" value="Unassembled WGS sequence"/>
</dbReference>
<dbReference type="OrthoDB" id="411524at2759"/>
<keyword evidence="3" id="KW-0735">Signal-anchor</keyword>
<comment type="caution">
    <text evidence="7">The sequence shown here is derived from an EMBL/GenBank/DDBJ whole genome shotgun (WGS) entry which is preliminary data.</text>
</comment>
<evidence type="ECO:0000256" key="1">
    <source>
        <dbReference type="ARBA" id="ARBA00004606"/>
    </source>
</evidence>
<dbReference type="GO" id="GO:0035269">
    <property type="term" value="P:protein O-linked glycosylation via mannose"/>
    <property type="evidence" value="ECO:0007669"/>
    <property type="project" value="TreeGrafter"/>
</dbReference>
<dbReference type="PANTHER" id="PTHR12270:SF25">
    <property type="entry name" value="GLYCOSYLTRANSFERASE-LIKE PROTEIN LARGE"/>
    <property type="match status" value="1"/>
</dbReference>
<dbReference type="AlphaFoldDB" id="A0A1Y1YXB9"/>
<keyword evidence="6" id="KW-0325">Glycoprotein</keyword>
<dbReference type="Pfam" id="PF13896">
    <property type="entry name" value="Glyco_transf_49"/>
    <property type="match status" value="1"/>
</dbReference>
<sequence>MKLAPSKEDITVATLTTSDRFHVSEELVQTYQGKGAISVALHVPDDDKKEEVVHRLAQIRTDYFLLLNVDSYLCVDFRQNLKGYPEMMKRMKDGQVAIVFPAFKYSPDLLGLVQEKRVDMFHKSRVNGHGSTDYTRWYASKQPYVIVKKEGAPWSNERFLGYGGNKAACPYEIYLSGIEHWVLPNDFIVHQNHDYLESTRKVERKLNKIYEIFREEAACEW</sequence>
<dbReference type="STRING" id="1314790.A0A1Y1YXB9"/>
<organism evidence="7 8">
    <name type="scientific">Basidiobolus meristosporus CBS 931.73</name>
    <dbReference type="NCBI Taxonomy" id="1314790"/>
    <lineage>
        <taxon>Eukaryota</taxon>
        <taxon>Fungi</taxon>
        <taxon>Fungi incertae sedis</taxon>
        <taxon>Zoopagomycota</taxon>
        <taxon>Entomophthoromycotina</taxon>
        <taxon>Basidiobolomycetes</taxon>
        <taxon>Basidiobolales</taxon>
        <taxon>Basidiobolaceae</taxon>
        <taxon>Basidiobolus</taxon>
    </lineage>
</organism>
<evidence type="ECO:0000313" key="8">
    <source>
        <dbReference type="Proteomes" id="UP000193498"/>
    </source>
</evidence>
<keyword evidence="4" id="KW-1133">Transmembrane helix</keyword>
<dbReference type="InterPro" id="IPR051292">
    <property type="entry name" value="Xyl/GlcA_transferase"/>
</dbReference>
<protein>
    <submittedName>
        <fullName evidence="7">Uncharacterized protein</fullName>
    </submittedName>
</protein>
<evidence type="ECO:0000313" key="7">
    <source>
        <dbReference type="EMBL" id="ORY02317.1"/>
    </source>
</evidence>
<dbReference type="GO" id="GO:0016020">
    <property type="term" value="C:membrane"/>
    <property type="evidence" value="ECO:0007669"/>
    <property type="project" value="UniProtKB-SubCell"/>
</dbReference>
<evidence type="ECO:0000256" key="3">
    <source>
        <dbReference type="ARBA" id="ARBA00022968"/>
    </source>
</evidence>
<comment type="subcellular location">
    <subcellularLocation>
        <location evidence="1">Membrane</location>
        <topology evidence="1">Single-pass type II membrane protein</topology>
    </subcellularLocation>
</comment>
<keyword evidence="5" id="KW-0472">Membrane</keyword>
<reference evidence="7 8" key="1">
    <citation type="submission" date="2016-07" db="EMBL/GenBank/DDBJ databases">
        <title>Pervasive Adenine N6-methylation of Active Genes in Fungi.</title>
        <authorList>
            <consortium name="DOE Joint Genome Institute"/>
            <person name="Mondo S.J."/>
            <person name="Dannebaum R.O."/>
            <person name="Kuo R.C."/>
            <person name="Labutti K."/>
            <person name="Haridas S."/>
            <person name="Kuo A."/>
            <person name="Salamov A."/>
            <person name="Ahrendt S.R."/>
            <person name="Lipzen A."/>
            <person name="Sullivan W."/>
            <person name="Andreopoulos W.B."/>
            <person name="Clum A."/>
            <person name="Lindquist E."/>
            <person name="Daum C."/>
            <person name="Ramamoorthy G.K."/>
            <person name="Gryganskyi A."/>
            <person name="Culley D."/>
            <person name="Magnuson J.K."/>
            <person name="James T.Y."/>
            <person name="O'Malley M.A."/>
            <person name="Stajich J.E."/>
            <person name="Spatafora J.W."/>
            <person name="Visel A."/>
            <person name="Grigoriev I.V."/>
        </authorList>
    </citation>
    <scope>NUCLEOTIDE SEQUENCE [LARGE SCALE GENOMIC DNA]</scope>
    <source>
        <strain evidence="7 8">CBS 931.73</strain>
    </source>
</reference>
<dbReference type="InParanoid" id="A0A1Y1YXB9"/>
<keyword evidence="2" id="KW-0812">Transmembrane</keyword>